<evidence type="ECO:0008006" key="4">
    <source>
        <dbReference type="Google" id="ProtNLM"/>
    </source>
</evidence>
<feature type="transmembrane region" description="Helical" evidence="1">
    <location>
        <begin position="421"/>
        <end position="445"/>
    </location>
</feature>
<feature type="transmembrane region" description="Helical" evidence="1">
    <location>
        <begin position="51"/>
        <end position="76"/>
    </location>
</feature>
<evidence type="ECO:0000313" key="3">
    <source>
        <dbReference type="Proteomes" id="UP001168823"/>
    </source>
</evidence>
<keyword evidence="3" id="KW-1185">Reference proteome</keyword>
<evidence type="ECO:0000313" key="2">
    <source>
        <dbReference type="EMBL" id="MDO3639401.1"/>
    </source>
</evidence>
<sequence>MGHEVESDMGEGAAVLRRGARRDAATSDEDAVAPVEATRASRGRRAWIRRFVATTPGMIVLIAATVVATCTVAAVVCAGGLDRRIAEHDTVLERSEPFAYAAQNLYAALSAADAAAASAFLSGGTLSAPARMRYQQALAAASSALVDVTAGATDADTRAEAAEVSTQLATYTGLVELARANNLQEFPVGSAYLREASSLMQTELLPGAERIFARDLAVVHAGQRAVGATPVAGLLLLTVLLAVLLAGSLALRARTNRQVNIGLIVAAAVVVLVMTWIVTATWVAAASIERGQSEGTARFGQLAKARILAQQARTDEMLQLIARGDITRGEESFRGRLDELTGVLGSGPAAVLDEVQRWSAAHDRQVTAYVGGEYNAAVTQAVGSHPNGSAAQFAEVESTLRDHIEQTRAVLRDRTAEAGDALAWTPLGTTVLLALAAVAATAGLWPRLEEFL</sequence>
<dbReference type="EMBL" id="JAUMSQ010000315">
    <property type="protein sequence ID" value="MDO3639401.1"/>
    <property type="molecule type" value="Genomic_DNA"/>
</dbReference>
<keyword evidence="1" id="KW-0472">Membrane</keyword>
<feature type="transmembrane region" description="Helical" evidence="1">
    <location>
        <begin position="231"/>
        <end position="251"/>
    </location>
</feature>
<organism evidence="2 3">
    <name type="scientific">Mycolicibacterium arseniciresistens</name>
    <dbReference type="NCBI Taxonomy" id="3062257"/>
    <lineage>
        <taxon>Bacteria</taxon>
        <taxon>Bacillati</taxon>
        <taxon>Actinomycetota</taxon>
        <taxon>Actinomycetes</taxon>
        <taxon>Mycobacteriales</taxon>
        <taxon>Mycobacteriaceae</taxon>
        <taxon>Mycolicibacterium</taxon>
    </lineage>
</organism>
<protein>
    <recommendedName>
        <fullName evidence="4">Secreted protein</fullName>
    </recommendedName>
</protein>
<dbReference type="Proteomes" id="UP001168823">
    <property type="component" value="Unassembled WGS sequence"/>
</dbReference>
<feature type="transmembrane region" description="Helical" evidence="1">
    <location>
        <begin position="263"/>
        <end position="285"/>
    </location>
</feature>
<keyword evidence="1" id="KW-0812">Transmembrane</keyword>
<comment type="caution">
    <text evidence="2">The sequence shown here is derived from an EMBL/GenBank/DDBJ whole genome shotgun (WGS) entry which is preliminary data.</text>
</comment>
<reference evidence="2" key="1">
    <citation type="submission" date="2023-07" db="EMBL/GenBank/DDBJ databases">
        <title>Mycolicibacterium sp. nov., a novel bacterial species.</title>
        <authorList>
            <person name="Cao Y."/>
        </authorList>
    </citation>
    <scope>NUCLEOTIDE SEQUENCE</scope>
    <source>
        <strain evidence="2">KC 300</strain>
    </source>
</reference>
<accession>A0ABT8UQH5</accession>
<proteinExistence type="predicted"/>
<keyword evidence="1" id="KW-1133">Transmembrane helix</keyword>
<name>A0ABT8UQH5_9MYCO</name>
<gene>
    <name evidence="2" type="ORF">Q2100_26910</name>
</gene>
<evidence type="ECO:0000256" key="1">
    <source>
        <dbReference type="SAM" id="Phobius"/>
    </source>
</evidence>